<dbReference type="EMBL" id="RCMK01000127">
    <property type="protein sequence ID" value="KAG2947669.1"/>
    <property type="molecule type" value="Genomic_DNA"/>
</dbReference>
<accession>A0A8T1E2V0</accession>
<sequence>MRIALHAVSKKDTDGPWKIVHTARSYHHNHEPSREIRVHAAIRSQAARASREQACVTTSDLVELQTAAGVAVSTIQDTVLSADPNSLVLAKDITNTKSALLKRELASHTSIEALFQHLREHNFFHEWRVNPETNELIQLIWAHPATTELFKLHHDVLVADCTYKTNKHRLPLLNSIAITGTNTVLPVAQCWLPGEKEEDFVWVFTMLRLIMIENDIDPPHVILTDRDLACLNSLDCVFPDVLSMICRWHMNKNAESMARKHLGQVDVENPAPGQPKKENSWQTNLFMATFYKAVDAISEEEFEEKRKLLAWKSKMISAYLDLHWWKYKSRVVRYCTNKYTHYGVRDTSTVEGTHAKIKAKLKTSQGDLYTVFKKQLGWWTIAASETSVLMARHATIAPHLLQKNRYNRVVRIITATALKETEELWIYAEKIINGRIERSPCSGEFRVLHGRPCVHELIAIIKSNGRLFLTPRHFDKHWWIYRDQDTAPHRIQDPATIQQGKSQKSKRRMRLANQGTTGTGRDPTLSERIDQNQPATPLHTTTQPSLDLHVFGTQDSDRIVQFELPFLPARAWGCAERAPYPAPQASEE</sequence>
<proteinExistence type="predicted"/>
<feature type="region of interest" description="Disordered" evidence="1">
    <location>
        <begin position="490"/>
        <end position="544"/>
    </location>
</feature>
<feature type="compositionally biased region" description="Polar residues" evidence="1">
    <location>
        <begin position="531"/>
        <end position="544"/>
    </location>
</feature>
<comment type="caution">
    <text evidence="2">The sequence shown here is derived from an EMBL/GenBank/DDBJ whole genome shotgun (WGS) entry which is preliminary data.</text>
</comment>
<dbReference type="Pfam" id="PF10551">
    <property type="entry name" value="MULE"/>
    <property type="match status" value="1"/>
</dbReference>
<dbReference type="InterPro" id="IPR052579">
    <property type="entry name" value="Zinc_finger_SWIM"/>
</dbReference>
<evidence type="ECO:0000256" key="1">
    <source>
        <dbReference type="SAM" id="MobiDB-lite"/>
    </source>
</evidence>
<evidence type="ECO:0000313" key="3">
    <source>
        <dbReference type="Proteomes" id="UP000736787"/>
    </source>
</evidence>
<dbReference type="PANTHER" id="PTHR31569">
    <property type="entry name" value="SWIM-TYPE DOMAIN-CONTAINING PROTEIN"/>
    <property type="match status" value="1"/>
</dbReference>
<name>A0A8T1E2V0_9STRA</name>
<dbReference type="Proteomes" id="UP000736787">
    <property type="component" value="Unassembled WGS sequence"/>
</dbReference>
<protein>
    <submittedName>
        <fullName evidence="2">Uncharacterized protein</fullName>
    </submittedName>
</protein>
<dbReference type="InterPro" id="IPR018289">
    <property type="entry name" value="MULE_transposase_dom"/>
</dbReference>
<dbReference type="AlphaFoldDB" id="A0A8T1E2V0"/>
<reference evidence="2" key="1">
    <citation type="submission" date="2018-10" db="EMBL/GenBank/DDBJ databases">
        <title>Effector identification in a new, highly contiguous assembly of the strawberry crown rot pathogen Phytophthora cactorum.</title>
        <authorList>
            <person name="Armitage A.D."/>
            <person name="Nellist C.F."/>
            <person name="Bates H."/>
            <person name="Vickerstaff R.J."/>
            <person name="Harrison R.J."/>
        </authorList>
    </citation>
    <scope>NUCLEOTIDE SEQUENCE</scope>
    <source>
        <strain evidence="2">4040</strain>
    </source>
</reference>
<dbReference type="VEuPathDB" id="FungiDB:PC110_g7429"/>
<evidence type="ECO:0000313" key="2">
    <source>
        <dbReference type="EMBL" id="KAG2947669.1"/>
    </source>
</evidence>
<organism evidence="2 3">
    <name type="scientific">Phytophthora cactorum</name>
    <dbReference type="NCBI Taxonomy" id="29920"/>
    <lineage>
        <taxon>Eukaryota</taxon>
        <taxon>Sar</taxon>
        <taxon>Stramenopiles</taxon>
        <taxon>Oomycota</taxon>
        <taxon>Peronosporomycetes</taxon>
        <taxon>Peronosporales</taxon>
        <taxon>Peronosporaceae</taxon>
        <taxon>Phytophthora</taxon>
    </lineage>
</organism>
<dbReference type="PANTHER" id="PTHR31569:SF4">
    <property type="entry name" value="SWIM-TYPE DOMAIN-CONTAINING PROTEIN"/>
    <property type="match status" value="1"/>
</dbReference>
<gene>
    <name evidence="2" type="ORF">PC117_g6609</name>
</gene>